<organism evidence="2 3">
    <name type="scientific">Pseudoalteromonas denitrificans DSM 6059</name>
    <dbReference type="NCBI Taxonomy" id="1123010"/>
    <lineage>
        <taxon>Bacteria</taxon>
        <taxon>Pseudomonadati</taxon>
        <taxon>Pseudomonadota</taxon>
        <taxon>Gammaproteobacteria</taxon>
        <taxon>Alteromonadales</taxon>
        <taxon>Pseudoalteromonadaceae</taxon>
        <taxon>Pseudoalteromonas</taxon>
    </lineage>
</organism>
<reference evidence="2 3" key="1">
    <citation type="submission" date="2016-10" db="EMBL/GenBank/DDBJ databases">
        <authorList>
            <person name="de Groot N.N."/>
        </authorList>
    </citation>
    <scope>NUCLEOTIDE SEQUENCE [LARGE SCALE GENOMIC DNA]</scope>
    <source>
        <strain evidence="2 3">DSM 6059</strain>
    </source>
</reference>
<accession>A0A1I1PV82</accession>
<dbReference type="RefSeq" id="WP_091987709.1">
    <property type="nucleotide sequence ID" value="NZ_FOLO01000035.1"/>
</dbReference>
<keyword evidence="3" id="KW-1185">Reference proteome</keyword>
<dbReference type="AlphaFoldDB" id="A0A1I1PV82"/>
<gene>
    <name evidence="2" type="ORF">SAMN02745724_03613</name>
</gene>
<name>A0A1I1PV82_9GAMM</name>
<dbReference type="Gene3D" id="1.10.3390.10">
    <property type="entry name" value="YejL-like"/>
    <property type="match status" value="1"/>
</dbReference>
<dbReference type="InterPro" id="IPR023202">
    <property type="entry name" value="YejL_sf"/>
</dbReference>
<dbReference type="STRING" id="1123010.SAMN02745724_03613"/>
<dbReference type="EMBL" id="FOLO01000035">
    <property type="protein sequence ID" value="SFD13854.1"/>
    <property type="molecule type" value="Genomic_DNA"/>
</dbReference>
<comment type="similarity">
    <text evidence="1">Belongs to the UPF0352 family.</text>
</comment>
<dbReference type="Proteomes" id="UP000198862">
    <property type="component" value="Unassembled WGS sequence"/>
</dbReference>
<dbReference type="HAMAP" id="MF_00816">
    <property type="entry name" value="UPF0352"/>
    <property type="match status" value="1"/>
</dbReference>
<evidence type="ECO:0000256" key="1">
    <source>
        <dbReference type="HAMAP-Rule" id="MF_00816"/>
    </source>
</evidence>
<dbReference type="Pfam" id="PF07208">
    <property type="entry name" value="DUF1414"/>
    <property type="match status" value="1"/>
</dbReference>
<dbReference type="OrthoDB" id="5771474at2"/>
<evidence type="ECO:0000313" key="2">
    <source>
        <dbReference type="EMBL" id="SFD13854.1"/>
    </source>
</evidence>
<proteinExistence type="inferred from homology"/>
<dbReference type="PIRSF" id="PIRSF006188">
    <property type="entry name" value="UCP006188"/>
    <property type="match status" value="1"/>
</dbReference>
<dbReference type="InterPro" id="IPR009857">
    <property type="entry name" value="UPF0352"/>
</dbReference>
<sequence>MPILSKYTNKEVETIIDELIGVLSKHKAPVDLSLMCLGNAITHIVKEHVPEPQRAELTKNFANVLTQSVK</sequence>
<dbReference type="SUPFAM" id="SSF158651">
    <property type="entry name" value="YejL-like"/>
    <property type="match status" value="1"/>
</dbReference>
<dbReference type="NCBIfam" id="NF010242">
    <property type="entry name" value="PRK13689.1"/>
    <property type="match status" value="1"/>
</dbReference>
<evidence type="ECO:0000313" key="3">
    <source>
        <dbReference type="Proteomes" id="UP000198862"/>
    </source>
</evidence>
<protein>
    <recommendedName>
        <fullName evidence="1">UPF0352 protein SAMN02745724_03613</fullName>
    </recommendedName>
</protein>